<evidence type="ECO:0000313" key="2">
    <source>
        <dbReference type="Proteomes" id="UP001472677"/>
    </source>
</evidence>
<dbReference type="Proteomes" id="UP001472677">
    <property type="component" value="Unassembled WGS sequence"/>
</dbReference>
<accession>A0ABR2E9B1</accession>
<proteinExistence type="predicted"/>
<protein>
    <submittedName>
        <fullName evidence="1">Uncharacterized protein</fullName>
    </submittedName>
</protein>
<keyword evidence="2" id="KW-1185">Reference proteome</keyword>
<evidence type="ECO:0000313" key="1">
    <source>
        <dbReference type="EMBL" id="KAK8553906.1"/>
    </source>
</evidence>
<comment type="caution">
    <text evidence="1">The sequence shown here is derived from an EMBL/GenBank/DDBJ whole genome shotgun (WGS) entry which is preliminary data.</text>
</comment>
<name>A0ABR2E9B1_9ROSI</name>
<reference evidence="1 2" key="1">
    <citation type="journal article" date="2024" name="G3 (Bethesda)">
        <title>Genome assembly of Hibiscus sabdariffa L. provides insights into metabolisms of medicinal natural products.</title>
        <authorList>
            <person name="Kim T."/>
        </authorList>
    </citation>
    <scope>NUCLEOTIDE SEQUENCE [LARGE SCALE GENOMIC DNA]</scope>
    <source>
        <strain evidence="1">TK-2024</strain>
        <tissue evidence="1">Old leaves</tissue>
    </source>
</reference>
<gene>
    <name evidence="1" type="ORF">V6N12_030885</name>
</gene>
<organism evidence="1 2">
    <name type="scientific">Hibiscus sabdariffa</name>
    <name type="common">roselle</name>
    <dbReference type="NCBI Taxonomy" id="183260"/>
    <lineage>
        <taxon>Eukaryota</taxon>
        <taxon>Viridiplantae</taxon>
        <taxon>Streptophyta</taxon>
        <taxon>Embryophyta</taxon>
        <taxon>Tracheophyta</taxon>
        <taxon>Spermatophyta</taxon>
        <taxon>Magnoliopsida</taxon>
        <taxon>eudicotyledons</taxon>
        <taxon>Gunneridae</taxon>
        <taxon>Pentapetalae</taxon>
        <taxon>rosids</taxon>
        <taxon>malvids</taxon>
        <taxon>Malvales</taxon>
        <taxon>Malvaceae</taxon>
        <taxon>Malvoideae</taxon>
        <taxon>Hibiscus</taxon>
    </lineage>
</organism>
<dbReference type="EMBL" id="JBBPBM010000019">
    <property type="protein sequence ID" value="KAK8553906.1"/>
    <property type="molecule type" value="Genomic_DNA"/>
</dbReference>
<sequence length="110" mass="11971">MAVGSASSNEGWRWDHVALSRPLLRLVGDNWASGIHAGSHGAASGARCCQPGRRVGAWKRSKGHLIPLWTVGSRCDPTVEIQLRKEKDKGKLGFALGFPFDWASEPGLYM</sequence>